<name>A0ACB7CCX0_9ASCO</name>
<keyword evidence="2" id="KW-1185">Reference proteome</keyword>
<comment type="caution">
    <text evidence="1">The sequence shown here is derived from an EMBL/GenBank/DDBJ whole genome shotgun (WGS) entry which is preliminary data.</text>
</comment>
<evidence type="ECO:0000313" key="1">
    <source>
        <dbReference type="EMBL" id="KAG4305481.1"/>
    </source>
</evidence>
<accession>A0ACB7CCX0</accession>
<sequence length="1131" mass="128206">MKKNISLNKQNTSFSGEFQEETPYFSSFNAIRLFLCGFFPCVAVLSSKDADELAMEKGFGCLMEMLSLFGEGDVNDFSKGSLQGLRFVPLKRTGDSLEERLEWIEECSQCGLFYVHSSYILREMRPETLASDSNPLYTKVKKDVPLKSSIEDSEEEKVSSSAHELENALISEENGPEVSIEGLVLNENSIKDLEESNVSTSNTLQQNALKEDTVPKKKSEHSSKSSLDLSSTFDLYFRFLASLPPSSHESFSHPVACICAVSSYSPTPLKTLESLLEQRSNLSLPSYIDLGYLLIYLFIHSDSHDFEKSLQTFQTIQQTFGAHSYFIKLSSMNETEKKSWDTSTSISENSCNIFFDLPKDTRYLYNNYIKFSNGSHNLLDEDISAIRTFVKELISQSILPVMKRSIDVWNEQFTAPPKGISGKLLSISKKYFGTSISGNSYFYQNGNYDATTSSYPSSSPEAQLRKLADYAFMLHDWKFAQSIYELLKKDFFDDNAWKYYAGVQEMSIFCLLLLPMHSTKIKIETIDSMLDSSLYSYLSRCSSPFFALRCIIFASELMSLRSNKAKNNAAKWLIKILESGILGNTITALLTERIATYFASVETFGVLQYGSRHKKAAFWKILTAEAWLRIGKKRLAQQSLKDAMEKTFTNSKKLIFLNIFFCIFSYVFIIDDYQQVGMTETLIQKTDGKSFEKGCLLIEFVLNRQEFTATRLPSLYSDFSLLKDSNPEGYNANICAWKYALQEAVWANRITWRDDYLVIHCDDKLLASLYTIKYGTPLGIIETMKDAIKNKEWVLLNDFLGKKKSIYGYLFSFISSLFIWSLQGFGLLTRRSCRFNTICVIMQHVECASNSFLALVQDRTMYSEHIYSLDELVTCFSDKVLSPRILSRLDMEIIVHYLSSYKKEICTGSNGHIIKLRGKNRKSATNVTEADMLVLKLKTVRDQLQQLIQILTRNVEQFDETIKAAVKAKNKALALFHLRSKKSSESTLKKRLQALEQIKEVLCKIDEAAVNMDILNSIKGGADVLETLVKAIGGIKNVEKIMEKAKMLSCELKDIGKVLGEIDLSDISDAQIEEEFEVLLNSFTKENIKDEAANAVNHLLSHIDLTVPIPNSPLDPCAVNELSKKAIKITE</sequence>
<proteinExistence type="predicted"/>
<reference evidence="1 2" key="1">
    <citation type="journal article" date="2021" name="Commun. Biol.">
        <title>Genomic insights into the host specific adaptation of the Pneumocystis genus.</title>
        <authorList>
            <person name="Cisse O.H."/>
            <person name="Ma L."/>
            <person name="Dekker J.P."/>
            <person name="Khil P.P."/>
            <person name="Youn J.-H."/>
            <person name="Brenchley J.M."/>
            <person name="Blair R."/>
            <person name="Pahar B."/>
            <person name="Chabe M."/>
            <person name="Van Rompay K.K.A."/>
            <person name="Keesler R."/>
            <person name="Sukura A."/>
            <person name="Hirsch V."/>
            <person name="Kutty G."/>
            <person name="Liu Y."/>
            <person name="Peng L."/>
            <person name="Chen J."/>
            <person name="Song J."/>
            <person name="Weissenbacher-Lang C."/>
            <person name="Xu J."/>
            <person name="Upham N.S."/>
            <person name="Stajich J.E."/>
            <person name="Cuomo C.A."/>
            <person name="Cushion M.T."/>
            <person name="Kovacs J.A."/>
        </authorList>
    </citation>
    <scope>NUCLEOTIDE SEQUENCE [LARGE SCALE GENOMIC DNA]</scope>
    <source>
        <strain evidence="1 2">RABM</strain>
    </source>
</reference>
<evidence type="ECO:0000313" key="2">
    <source>
        <dbReference type="Proteomes" id="UP000768646"/>
    </source>
</evidence>
<protein>
    <submittedName>
        <fullName evidence="1">Uncharacterized protein</fullName>
    </submittedName>
</protein>
<gene>
    <name evidence="1" type="ORF">PORY_001037</name>
</gene>
<organism evidence="1 2">
    <name type="scientific">Pneumocystis oryctolagi</name>
    <dbReference type="NCBI Taxonomy" id="42067"/>
    <lineage>
        <taxon>Eukaryota</taxon>
        <taxon>Fungi</taxon>
        <taxon>Dikarya</taxon>
        <taxon>Ascomycota</taxon>
        <taxon>Taphrinomycotina</taxon>
        <taxon>Pneumocystomycetes</taxon>
        <taxon>Pneumocystaceae</taxon>
        <taxon>Pneumocystis</taxon>
    </lineage>
</organism>
<dbReference type="Proteomes" id="UP000768646">
    <property type="component" value="Unassembled WGS sequence"/>
</dbReference>
<dbReference type="EMBL" id="JABTEG010000003">
    <property type="protein sequence ID" value="KAG4305481.1"/>
    <property type="molecule type" value="Genomic_DNA"/>
</dbReference>